<dbReference type="Proteomes" id="UP000507470">
    <property type="component" value="Unassembled WGS sequence"/>
</dbReference>
<dbReference type="AlphaFoldDB" id="A0A6J8A8C8"/>
<evidence type="ECO:0000313" key="2">
    <source>
        <dbReference type="Proteomes" id="UP000507470"/>
    </source>
</evidence>
<gene>
    <name evidence="1" type="ORF">MCOR_4854</name>
</gene>
<sequence length="180" mass="20520">MKEYNNSVESVSNIENHTEVIHSDCAFESNKIQDETVATNTSDIMDIEDNQSEASATGKELSVLFNCVNSKTDNNVNKNKHRLSIDRIERNNCHAKEDDVFSELTFRKTNNSDILSATSKRVQSCNRLKENNDKCKQIFTSKLATDIKLIPKFVLKQARGCNDIVRKNIEKKSDIVLYRS</sequence>
<dbReference type="EMBL" id="CACVKT020000843">
    <property type="protein sequence ID" value="CAC5363411.1"/>
    <property type="molecule type" value="Genomic_DNA"/>
</dbReference>
<proteinExistence type="predicted"/>
<name>A0A6J8A8C8_MYTCO</name>
<reference evidence="1 2" key="1">
    <citation type="submission" date="2020-06" db="EMBL/GenBank/DDBJ databases">
        <authorList>
            <person name="Li R."/>
            <person name="Bekaert M."/>
        </authorList>
    </citation>
    <scope>NUCLEOTIDE SEQUENCE [LARGE SCALE GENOMIC DNA]</scope>
    <source>
        <strain evidence="2">wild</strain>
    </source>
</reference>
<organism evidence="1 2">
    <name type="scientific">Mytilus coruscus</name>
    <name type="common">Sea mussel</name>
    <dbReference type="NCBI Taxonomy" id="42192"/>
    <lineage>
        <taxon>Eukaryota</taxon>
        <taxon>Metazoa</taxon>
        <taxon>Spiralia</taxon>
        <taxon>Lophotrochozoa</taxon>
        <taxon>Mollusca</taxon>
        <taxon>Bivalvia</taxon>
        <taxon>Autobranchia</taxon>
        <taxon>Pteriomorphia</taxon>
        <taxon>Mytilida</taxon>
        <taxon>Mytiloidea</taxon>
        <taxon>Mytilidae</taxon>
        <taxon>Mytilinae</taxon>
        <taxon>Mytilus</taxon>
    </lineage>
</organism>
<protein>
    <submittedName>
        <fullName evidence="1">Uncharacterized protein</fullName>
    </submittedName>
</protein>
<evidence type="ECO:0000313" key="1">
    <source>
        <dbReference type="EMBL" id="CAC5363411.1"/>
    </source>
</evidence>
<accession>A0A6J8A8C8</accession>
<keyword evidence="2" id="KW-1185">Reference proteome</keyword>